<keyword evidence="5 7" id="KW-1133">Transmembrane helix</keyword>
<feature type="transmembrane region" description="Helical" evidence="7">
    <location>
        <begin position="109"/>
        <end position="130"/>
    </location>
</feature>
<dbReference type="PANTHER" id="PTHR42718">
    <property type="entry name" value="MAJOR FACILITATOR SUPERFAMILY MULTIDRUG TRANSPORTER MFSC"/>
    <property type="match status" value="1"/>
</dbReference>
<keyword evidence="10" id="KW-1185">Reference proteome</keyword>
<dbReference type="eggNOG" id="COG0738">
    <property type="taxonomic scope" value="Bacteria"/>
</dbReference>
<feature type="transmembrane region" description="Helical" evidence="7">
    <location>
        <begin position="264"/>
        <end position="287"/>
    </location>
</feature>
<evidence type="ECO:0000313" key="9">
    <source>
        <dbReference type="EMBL" id="ADB32924.1"/>
    </source>
</evidence>
<feature type="transmembrane region" description="Helical" evidence="7">
    <location>
        <begin position="235"/>
        <end position="252"/>
    </location>
</feature>
<protein>
    <submittedName>
        <fullName evidence="9">Major facilitator superfamily MFS_1</fullName>
    </submittedName>
</protein>
<evidence type="ECO:0000256" key="6">
    <source>
        <dbReference type="ARBA" id="ARBA00023136"/>
    </source>
</evidence>
<dbReference type="GO" id="GO:0022857">
    <property type="term" value="F:transmembrane transporter activity"/>
    <property type="evidence" value="ECO:0007669"/>
    <property type="project" value="InterPro"/>
</dbReference>
<sequence length="519" mass="53877">MTREVVVSMRAGYREWCGLAVLALPCAVVSMDATVLNLAVPELTADLRPTGAQQLWIVDSYVFVVAGLLMTMGMVGDRIGRRRLLLAGAALFAIASAVAAFAPSPELLIAARVLLGVAGATLMPSTLALIRTMFADPGQRRIALGVWTGSFALGGLAGPLVGGLLLAQYWWGSVFLIALPVMVLLLATATFVLPEFRGGERPRVDLVSAGLSLAAVLAFVSGMKRIAESGPRPEYGVVMAVGVGLAYGFVRRQRRLAHPVIDLALFRSAAFSLPLVVLALTFFVLYGTQFVTAQYLQLVLGLTPLEAGLASLPGTVAYLVTSVSAPLITRRVSTAYGMSGSLLISAIGFGLLTQVQAGGVWIVVIGFVVLSVGLAGVYLQATDLTVSAAPPERAGATSALVETSADLGGALGIAVLGSIVLAVYRGSLPESRPPGVSAELWTSAHHTLAGITNSPTDDASRAFLDAARTAFVQGYRLAELVGTIALLLAAATTAITLRRPRTTAVAKVSSGLDLREPGS</sequence>
<dbReference type="Pfam" id="PF07690">
    <property type="entry name" value="MFS_1"/>
    <property type="match status" value="1"/>
</dbReference>
<feature type="transmembrane region" description="Helical" evidence="7">
    <location>
        <begin position="359"/>
        <end position="379"/>
    </location>
</feature>
<keyword evidence="2" id="KW-0813">Transport</keyword>
<feature type="transmembrane region" description="Helical" evidence="7">
    <location>
        <begin position="204"/>
        <end position="223"/>
    </location>
</feature>
<feature type="transmembrane region" description="Helical" evidence="7">
    <location>
        <begin position="84"/>
        <end position="103"/>
    </location>
</feature>
<proteinExistence type="predicted"/>
<keyword evidence="4 7" id="KW-0812">Transmembrane</keyword>
<name>D2PQ00_KRIFD</name>
<accession>D2PQ00</accession>
<feature type="domain" description="Major facilitator superfamily (MFS) profile" evidence="8">
    <location>
        <begin position="18"/>
        <end position="503"/>
    </location>
</feature>
<feature type="transmembrane region" description="Helical" evidence="7">
    <location>
        <begin position="170"/>
        <end position="192"/>
    </location>
</feature>
<dbReference type="EMBL" id="CP001736">
    <property type="protein sequence ID" value="ADB32924.1"/>
    <property type="molecule type" value="Genomic_DNA"/>
</dbReference>
<dbReference type="InterPro" id="IPR036259">
    <property type="entry name" value="MFS_trans_sf"/>
</dbReference>
<dbReference type="PRINTS" id="PR01035">
    <property type="entry name" value="TCRTETA"/>
</dbReference>
<feature type="transmembrane region" description="Helical" evidence="7">
    <location>
        <begin position="477"/>
        <end position="497"/>
    </location>
</feature>
<evidence type="ECO:0000256" key="1">
    <source>
        <dbReference type="ARBA" id="ARBA00004651"/>
    </source>
</evidence>
<dbReference type="HOGENOM" id="CLU_000960_28_2_11"/>
<keyword evidence="6 7" id="KW-0472">Membrane</keyword>
<comment type="subcellular location">
    <subcellularLocation>
        <location evidence="1">Cell membrane</location>
        <topology evidence="1">Multi-pass membrane protein</topology>
    </subcellularLocation>
</comment>
<dbReference type="CDD" id="cd17321">
    <property type="entry name" value="MFS_MMR_MDR_like"/>
    <property type="match status" value="1"/>
</dbReference>
<dbReference type="AlphaFoldDB" id="D2PQ00"/>
<evidence type="ECO:0000256" key="3">
    <source>
        <dbReference type="ARBA" id="ARBA00022475"/>
    </source>
</evidence>
<reference evidence="9 10" key="2">
    <citation type="journal article" date="2010" name="Stand. Genomic Sci.">
        <title>Complete genome sequence of Kribbella flavida type strain (IFO 14399).</title>
        <authorList>
            <person name="Pukall R."/>
            <person name="Lapidus A."/>
            <person name="Glavina Del Rio T."/>
            <person name="Copeland A."/>
            <person name="Tice H."/>
            <person name="Cheng J.-F."/>
            <person name="Lucas S."/>
            <person name="Chen F."/>
            <person name="Nolan M."/>
            <person name="LaButti K."/>
            <person name="Pati A."/>
            <person name="Ivanova N."/>
            <person name="Mavrommatis K."/>
            <person name="Mikhailova N."/>
            <person name="Pitluck S."/>
            <person name="Bruce D."/>
            <person name="Goodwin L."/>
            <person name="Land M."/>
            <person name="Hauser L."/>
            <person name="Chang Y.-J."/>
            <person name="Jeffries C.D."/>
            <person name="Chen A."/>
            <person name="Palaniappan K."/>
            <person name="Chain P."/>
            <person name="Rohde M."/>
            <person name="Goeker M."/>
            <person name="Bristow J."/>
            <person name="Eisen J.A."/>
            <person name="Markowitz V."/>
            <person name="Hugenholtz P."/>
            <person name="Kyrpides N.C."/>
            <person name="Klenk H.-P."/>
            <person name="Brettin T."/>
        </authorList>
    </citation>
    <scope>NUCLEOTIDE SEQUENCE [LARGE SCALE GENOMIC DNA]</scope>
    <source>
        <strain evidence="10">DSM 17836 / JCM 10339 / NBRC 14399</strain>
    </source>
</reference>
<dbReference type="InterPro" id="IPR020846">
    <property type="entry name" value="MFS_dom"/>
</dbReference>
<dbReference type="eggNOG" id="COG0477">
    <property type="taxonomic scope" value="Bacteria"/>
</dbReference>
<feature type="transmembrane region" description="Helical" evidence="7">
    <location>
        <begin position="53"/>
        <end position="72"/>
    </location>
</feature>
<dbReference type="RefSeq" id="WP_012921480.1">
    <property type="nucleotide sequence ID" value="NC_013729.1"/>
</dbReference>
<evidence type="ECO:0000256" key="4">
    <source>
        <dbReference type="ARBA" id="ARBA00022692"/>
    </source>
</evidence>
<dbReference type="Proteomes" id="UP000007967">
    <property type="component" value="Chromosome"/>
</dbReference>
<dbReference type="KEGG" id="kfl:Kfla_3871"/>
<dbReference type="Gene3D" id="1.20.1720.10">
    <property type="entry name" value="Multidrug resistance protein D"/>
    <property type="match status" value="1"/>
</dbReference>
<feature type="transmembrane region" description="Helical" evidence="7">
    <location>
        <begin position="307"/>
        <end position="328"/>
    </location>
</feature>
<evidence type="ECO:0000256" key="5">
    <source>
        <dbReference type="ARBA" id="ARBA00022989"/>
    </source>
</evidence>
<dbReference type="GO" id="GO:0005886">
    <property type="term" value="C:plasma membrane"/>
    <property type="evidence" value="ECO:0007669"/>
    <property type="project" value="UniProtKB-SubCell"/>
</dbReference>
<feature type="transmembrane region" description="Helical" evidence="7">
    <location>
        <begin position="400"/>
        <end position="424"/>
    </location>
</feature>
<dbReference type="InterPro" id="IPR011701">
    <property type="entry name" value="MFS"/>
</dbReference>
<evidence type="ECO:0000256" key="2">
    <source>
        <dbReference type="ARBA" id="ARBA00022448"/>
    </source>
</evidence>
<dbReference type="SUPFAM" id="SSF103473">
    <property type="entry name" value="MFS general substrate transporter"/>
    <property type="match status" value="1"/>
</dbReference>
<evidence type="ECO:0000259" key="8">
    <source>
        <dbReference type="PROSITE" id="PS50850"/>
    </source>
</evidence>
<dbReference type="OrthoDB" id="7375466at2"/>
<feature type="transmembrane region" description="Helical" evidence="7">
    <location>
        <begin position="142"/>
        <end position="164"/>
    </location>
</feature>
<dbReference type="Gene3D" id="1.20.1250.20">
    <property type="entry name" value="MFS general substrate transporter like domains"/>
    <property type="match status" value="1"/>
</dbReference>
<reference evidence="10" key="1">
    <citation type="submission" date="2009-09" db="EMBL/GenBank/DDBJ databases">
        <title>The complete genome of Kribbella flavida DSM 17836.</title>
        <authorList>
            <consortium name="US DOE Joint Genome Institute (JGI-PGF)"/>
            <person name="Lucas S."/>
            <person name="Copeland A."/>
            <person name="Lapidus A."/>
            <person name="Glavina del Rio T."/>
            <person name="Dalin E."/>
            <person name="Tice H."/>
            <person name="Bruce D."/>
            <person name="Goodwin L."/>
            <person name="Pitluck S."/>
            <person name="Kyrpides N."/>
            <person name="Mavromatis K."/>
            <person name="Ivanova N."/>
            <person name="Saunders E."/>
            <person name="Brettin T."/>
            <person name="Detter J.C."/>
            <person name="Han C."/>
            <person name="Larimer F."/>
            <person name="Land M."/>
            <person name="Hauser L."/>
            <person name="Markowitz V."/>
            <person name="Cheng J.-F."/>
            <person name="Hugenholtz P."/>
            <person name="Woyke T."/>
            <person name="Wu D."/>
            <person name="Pukall R."/>
            <person name="Klenk H.-P."/>
            <person name="Eisen J.A."/>
        </authorList>
    </citation>
    <scope>NUCLEOTIDE SEQUENCE [LARGE SCALE GENOMIC DNA]</scope>
    <source>
        <strain evidence="10">DSM 17836 / JCM 10339 / NBRC 14399</strain>
    </source>
</reference>
<dbReference type="InterPro" id="IPR001958">
    <property type="entry name" value="Tet-R_TetA/multi-R_MdtG-like"/>
</dbReference>
<organism evidence="9 10">
    <name type="scientific">Kribbella flavida (strain DSM 17836 / JCM 10339 / NBRC 14399)</name>
    <dbReference type="NCBI Taxonomy" id="479435"/>
    <lineage>
        <taxon>Bacteria</taxon>
        <taxon>Bacillati</taxon>
        <taxon>Actinomycetota</taxon>
        <taxon>Actinomycetes</taxon>
        <taxon>Propionibacteriales</taxon>
        <taxon>Kribbellaceae</taxon>
        <taxon>Kribbella</taxon>
    </lineage>
</organism>
<evidence type="ECO:0000313" key="10">
    <source>
        <dbReference type="Proteomes" id="UP000007967"/>
    </source>
</evidence>
<keyword evidence="3" id="KW-1003">Cell membrane</keyword>
<evidence type="ECO:0000256" key="7">
    <source>
        <dbReference type="SAM" id="Phobius"/>
    </source>
</evidence>
<dbReference type="PANTHER" id="PTHR42718:SF47">
    <property type="entry name" value="METHYL VIOLOGEN RESISTANCE PROTEIN SMVA"/>
    <property type="match status" value="1"/>
</dbReference>
<dbReference type="PROSITE" id="PS50850">
    <property type="entry name" value="MFS"/>
    <property type="match status" value="1"/>
</dbReference>
<gene>
    <name evidence="9" type="ordered locus">Kfla_3871</name>
</gene>
<feature type="transmembrane region" description="Helical" evidence="7">
    <location>
        <begin position="335"/>
        <end position="353"/>
    </location>
</feature>